<evidence type="ECO:0000313" key="2">
    <source>
        <dbReference type="EMBL" id="RLV60413.1"/>
    </source>
</evidence>
<dbReference type="GO" id="GO:0016747">
    <property type="term" value="F:acyltransferase activity, transferring groups other than amino-acyl groups"/>
    <property type="evidence" value="ECO:0007669"/>
    <property type="project" value="InterPro"/>
</dbReference>
<sequence length="177" mass="20637">MNLPSSLNLTYRVPNQSDWDNYLKLNLSPEVNRYIREVLPDSDIRSRFNIKTQPWTFKSGGWLMLVLEDNLGEFVGYNGFHCFDLELKHVEVGYMLTPEQQGKGYATESLKTITKWGRDQFDIHKFVAYCSSQNVSSQRVLEKSGFQQEGLLRENIKIGQNWSDDYVYGLLSREIPR</sequence>
<comment type="caution">
    <text evidence="2">The sequence shown here is derived from an EMBL/GenBank/DDBJ whole genome shotgun (WGS) entry which is preliminary data.</text>
</comment>
<dbReference type="Gene3D" id="3.40.630.30">
    <property type="match status" value="1"/>
</dbReference>
<proteinExistence type="predicted"/>
<dbReference type="AlphaFoldDB" id="A0A3L8Q116"/>
<dbReference type="CDD" id="cd04301">
    <property type="entry name" value="NAT_SF"/>
    <property type="match status" value="1"/>
</dbReference>
<keyword evidence="3" id="KW-1185">Reference proteome</keyword>
<dbReference type="RefSeq" id="WP_121838311.1">
    <property type="nucleotide sequence ID" value="NZ_ML014765.1"/>
</dbReference>
<feature type="domain" description="N-acetyltransferase" evidence="1">
    <location>
        <begin position="9"/>
        <end position="173"/>
    </location>
</feature>
<organism evidence="2 3">
    <name type="scientific">Parashewanella curva</name>
    <dbReference type="NCBI Taxonomy" id="2338552"/>
    <lineage>
        <taxon>Bacteria</taxon>
        <taxon>Pseudomonadati</taxon>
        <taxon>Pseudomonadota</taxon>
        <taxon>Gammaproteobacteria</taxon>
        <taxon>Alteromonadales</taxon>
        <taxon>Shewanellaceae</taxon>
        <taxon>Parashewanella</taxon>
    </lineage>
</organism>
<dbReference type="PROSITE" id="PS51186">
    <property type="entry name" value="GNAT"/>
    <property type="match status" value="1"/>
</dbReference>
<dbReference type="InterPro" id="IPR016181">
    <property type="entry name" value="Acyl_CoA_acyltransferase"/>
</dbReference>
<dbReference type="Pfam" id="PF13302">
    <property type="entry name" value="Acetyltransf_3"/>
    <property type="match status" value="1"/>
</dbReference>
<dbReference type="OrthoDB" id="9801656at2"/>
<accession>A0A3L8Q116</accession>
<dbReference type="EMBL" id="QZEI01000016">
    <property type="protein sequence ID" value="RLV60413.1"/>
    <property type="molecule type" value="Genomic_DNA"/>
</dbReference>
<keyword evidence="2" id="KW-0808">Transferase</keyword>
<dbReference type="Proteomes" id="UP000281474">
    <property type="component" value="Unassembled WGS sequence"/>
</dbReference>
<dbReference type="InterPro" id="IPR051531">
    <property type="entry name" value="N-acetyltransferase"/>
</dbReference>
<name>A0A3L8Q116_9GAMM</name>
<protein>
    <submittedName>
        <fullName evidence="2">N-acetyltransferase</fullName>
    </submittedName>
</protein>
<dbReference type="PANTHER" id="PTHR43792:SF1">
    <property type="entry name" value="N-ACETYLTRANSFERASE DOMAIN-CONTAINING PROTEIN"/>
    <property type="match status" value="1"/>
</dbReference>
<dbReference type="PANTHER" id="PTHR43792">
    <property type="entry name" value="GNAT FAMILY, PUTATIVE (AFU_ORTHOLOGUE AFUA_3G00765)-RELATED-RELATED"/>
    <property type="match status" value="1"/>
</dbReference>
<dbReference type="InterPro" id="IPR000182">
    <property type="entry name" value="GNAT_dom"/>
</dbReference>
<reference evidence="2 3" key="1">
    <citation type="submission" date="2018-09" db="EMBL/GenBank/DDBJ databases">
        <title>Phylogeny of the Shewanellaceae, and recommendation for two new genera, Pseudoshewanella and Parashewanella.</title>
        <authorList>
            <person name="Wang G."/>
        </authorList>
    </citation>
    <scope>NUCLEOTIDE SEQUENCE [LARGE SCALE GENOMIC DNA]</scope>
    <source>
        <strain evidence="2 3">C51</strain>
    </source>
</reference>
<evidence type="ECO:0000259" key="1">
    <source>
        <dbReference type="PROSITE" id="PS51186"/>
    </source>
</evidence>
<dbReference type="SUPFAM" id="SSF55729">
    <property type="entry name" value="Acyl-CoA N-acyltransferases (Nat)"/>
    <property type="match status" value="1"/>
</dbReference>
<gene>
    <name evidence="2" type="ORF">D5018_07075</name>
</gene>
<evidence type="ECO:0000313" key="3">
    <source>
        <dbReference type="Proteomes" id="UP000281474"/>
    </source>
</evidence>